<dbReference type="SUPFAM" id="SSF50729">
    <property type="entry name" value="PH domain-like"/>
    <property type="match status" value="1"/>
</dbReference>
<dbReference type="GO" id="GO:0000184">
    <property type="term" value="P:nuclear-transcribed mRNA catabolic process, nonsense-mediated decay"/>
    <property type="evidence" value="ECO:0007669"/>
    <property type="project" value="UniProtKB-KW"/>
</dbReference>
<dbReference type="Pfam" id="PF06058">
    <property type="entry name" value="DCP1"/>
    <property type="match status" value="1"/>
</dbReference>
<reference evidence="13" key="1">
    <citation type="submission" date="2021-06" db="EMBL/GenBank/DDBJ databases">
        <authorList>
            <consortium name="Wellcome Sanger Institute Data Sharing"/>
        </authorList>
    </citation>
    <scope>NUCLEOTIDE SEQUENCE [LARGE SCALE GENOMIC DNA]</scope>
</reference>
<name>A0A8C4TN62_ERPCA</name>
<keyword evidence="4" id="KW-0963">Cytoplasm</keyword>
<evidence type="ECO:0000313" key="14">
    <source>
        <dbReference type="Proteomes" id="UP000694620"/>
    </source>
</evidence>
<dbReference type="AlphaFoldDB" id="A0A8C4TN62"/>
<feature type="domain" description="mRNA-decapping enzyme C-terminal" evidence="12">
    <location>
        <begin position="538"/>
        <end position="578"/>
    </location>
</feature>
<dbReference type="FunFam" id="2.30.29.30:FF:000097">
    <property type="entry name" value="Putative mRNA-decapping enzyme 1A"/>
    <property type="match status" value="1"/>
</dbReference>
<dbReference type="PANTHER" id="PTHR16290">
    <property type="entry name" value="TRANSCRIPTION FACTOR SMIF DECAPPING ENZYME DCP1"/>
    <property type="match status" value="1"/>
</dbReference>
<evidence type="ECO:0000256" key="4">
    <source>
        <dbReference type="ARBA" id="ARBA00022490"/>
    </source>
</evidence>
<dbReference type="GO" id="GO:0031087">
    <property type="term" value="P:deadenylation-independent decapping of nuclear-transcribed mRNA"/>
    <property type="evidence" value="ECO:0007669"/>
    <property type="project" value="TreeGrafter"/>
</dbReference>
<evidence type="ECO:0000256" key="7">
    <source>
        <dbReference type="ARBA" id="ARBA00023161"/>
    </source>
</evidence>
<keyword evidence="5" id="KW-0597">Phosphoprotein</keyword>
<dbReference type="GO" id="GO:0008047">
    <property type="term" value="F:enzyme activator activity"/>
    <property type="evidence" value="ECO:0007669"/>
    <property type="project" value="InterPro"/>
</dbReference>
<dbReference type="Ensembl" id="ENSECRT00000033781.1">
    <property type="protein sequence ID" value="ENSECRP00000033056.1"/>
    <property type="gene ID" value="ENSECRG00000022381.1"/>
</dbReference>
<evidence type="ECO:0000256" key="6">
    <source>
        <dbReference type="ARBA" id="ARBA00022801"/>
    </source>
</evidence>
<evidence type="ECO:0000256" key="3">
    <source>
        <dbReference type="ARBA" id="ARBA00008778"/>
    </source>
</evidence>
<dbReference type="GeneTree" id="ENSGT00940000158409"/>
<comment type="catalytic activity">
    <reaction evidence="10">
        <text>a 5'-end (N(7)-methyl 5'-triphosphoguanosine)-ribonucleoside in mRNA + H2O = N(7)-methyl-GDP + a 5'-end phospho-ribonucleoside in mRNA + 2 H(+)</text>
        <dbReference type="Rhea" id="RHEA:67484"/>
        <dbReference type="Rhea" id="RHEA-COMP:15692"/>
        <dbReference type="Rhea" id="RHEA-COMP:17167"/>
        <dbReference type="ChEBI" id="CHEBI:15377"/>
        <dbReference type="ChEBI" id="CHEBI:15378"/>
        <dbReference type="ChEBI" id="CHEBI:63714"/>
        <dbReference type="ChEBI" id="CHEBI:138282"/>
        <dbReference type="ChEBI" id="CHEBI:156461"/>
        <dbReference type="EC" id="3.6.1.62"/>
    </reaction>
    <physiologicalReaction direction="left-to-right" evidence="10">
        <dbReference type="Rhea" id="RHEA:67485"/>
    </physiologicalReaction>
</comment>
<sequence>MATGRGASGIGGAPSSSTSGTNSCVAKGLDISLAALQRLDCCINRIVDVASQVALYTFNHRANEWEKTDVEGTLFVYTRSTSPQHGFTIMNRLSMDNRTEPITKDLDFQLQDPFLLYRNACLSIYGIWFYDKEDCQRIAGLMKKLTNQEKTEVHQDDSASHKNMHPRDRKSADILQLLIKAKDDYEKCKLSLEPKEIAATNVIFDNPNLIKPIPVKPSVMHSISVRQSYKEDTFGTKSLSLAGLFGTPEGQFSVKRDSRLQTDRLKTGSCPRIVRSLSYEEQLHVAKPTSNNNPIPCPAIKKLMNHRAVTELQPLSESPENKLSENSTTQLPSSVPCTTKGPLEHLFHPHLTCYADRPMELQESPTIIKKLHGANTGVGDCDNGRSSNSPPKNLSPQASHLPSLLPPFVPGVVSPHRLLEKLQIVHQEQNLDKISKPVLAASFSGPVTQTAGVMDPCIENAKTAAKSNLVFKGITSLSNPPAVSPVQLMSPMVFCQSKSTKVLDSLQKSPPLTPVDCCPSSNNFFAPNQTTDSVKLSSPLSKMELQGTLLHLLQNDASFLNIIYETYLSSLTNNKSQHNLPKLGDS</sequence>
<dbReference type="Proteomes" id="UP000694620">
    <property type="component" value="Chromosome 18"/>
</dbReference>
<comment type="similarity">
    <text evidence="3">Belongs to the DCP1 family.</text>
</comment>
<feature type="region of interest" description="Disordered" evidence="11">
    <location>
        <begin position="372"/>
        <end position="401"/>
    </location>
</feature>
<dbReference type="CTD" id="196513"/>
<dbReference type="Gene3D" id="6.10.140.2030">
    <property type="match status" value="1"/>
</dbReference>
<dbReference type="GO" id="GO:0003729">
    <property type="term" value="F:mRNA binding"/>
    <property type="evidence" value="ECO:0007669"/>
    <property type="project" value="TreeGrafter"/>
</dbReference>
<dbReference type="GO" id="GO:0000290">
    <property type="term" value="P:deadenylation-dependent decapping of nuclear-transcribed mRNA"/>
    <property type="evidence" value="ECO:0007669"/>
    <property type="project" value="InterPro"/>
</dbReference>
<reference evidence="13" key="2">
    <citation type="submission" date="2025-08" db="UniProtKB">
        <authorList>
            <consortium name="Ensembl"/>
        </authorList>
    </citation>
    <scope>IDENTIFICATION</scope>
</reference>
<feature type="region of interest" description="Disordered" evidence="11">
    <location>
        <begin position="314"/>
        <end position="335"/>
    </location>
</feature>
<dbReference type="SMR" id="A0A8C4TN62"/>
<feature type="compositionally biased region" description="Polar residues" evidence="11">
    <location>
        <begin position="384"/>
        <end position="400"/>
    </location>
</feature>
<evidence type="ECO:0000256" key="11">
    <source>
        <dbReference type="SAM" id="MobiDB-lite"/>
    </source>
</evidence>
<feature type="compositionally biased region" description="Polar residues" evidence="11">
    <location>
        <begin position="324"/>
        <end position="335"/>
    </location>
</feature>
<keyword evidence="14" id="KW-1185">Reference proteome</keyword>
<gene>
    <name evidence="13" type="primary">DCP1B</name>
    <name evidence="13" type="synonym">dcp1b</name>
</gene>
<dbReference type="GO" id="GO:0000932">
    <property type="term" value="C:P-body"/>
    <property type="evidence" value="ECO:0007669"/>
    <property type="project" value="TreeGrafter"/>
</dbReference>
<keyword evidence="6" id="KW-0378">Hydrolase</keyword>
<evidence type="ECO:0000256" key="5">
    <source>
        <dbReference type="ARBA" id="ARBA00022553"/>
    </source>
</evidence>
<dbReference type="InterPro" id="IPR011993">
    <property type="entry name" value="PH-like_dom_sf"/>
</dbReference>
<evidence type="ECO:0000313" key="13">
    <source>
        <dbReference type="Ensembl" id="ENSECRP00000033056.1"/>
    </source>
</evidence>
<keyword evidence="7" id="KW-0866">Nonsense-mediated mRNA decay</keyword>
<evidence type="ECO:0000259" key="12">
    <source>
        <dbReference type="Pfam" id="PF16741"/>
    </source>
</evidence>
<evidence type="ECO:0000256" key="9">
    <source>
        <dbReference type="ARBA" id="ARBA00026102"/>
    </source>
</evidence>
<evidence type="ECO:0000256" key="10">
    <source>
        <dbReference type="ARBA" id="ARBA00047661"/>
    </source>
</evidence>
<dbReference type="GO" id="GO:0005634">
    <property type="term" value="C:nucleus"/>
    <property type="evidence" value="ECO:0007669"/>
    <property type="project" value="UniProtKB-SubCell"/>
</dbReference>
<comment type="subcellular location">
    <subcellularLocation>
        <location evidence="2">Cytoplasm</location>
    </subcellularLocation>
    <subcellularLocation>
        <location evidence="1">Nucleus</location>
    </subcellularLocation>
</comment>
<dbReference type="RefSeq" id="XP_028680203.1">
    <property type="nucleotide sequence ID" value="XM_028824370.2"/>
</dbReference>
<keyword evidence="8" id="KW-0539">Nucleus</keyword>
<reference evidence="13" key="3">
    <citation type="submission" date="2025-09" db="UniProtKB">
        <authorList>
            <consortium name="Ensembl"/>
        </authorList>
    </citation>
    <scope>IDENTIFICATION</scope>
</reference>
<dbReference type="EC" id="3.6.1.62" evidence="9"/>
<dbReference type="InterPro" id="IPR010334">
    <property type="entry name" value="Dcp1"/>
</dbReference>
<proteinExistence type="inferred from homology"/>
<dbReference type="PANTHER" id="PTHR16290:SF5">
    <property type="entry name" value="MRNA-DECAPPING ENZYME 1B"/>
    <property type="match status" value="1"/>
</dbReference>
<organism evidence="13 14">
    <name type="scientific">Erpetoichthys calabaricus</name>
    <name type="common">Rope fish</name>
    <name type="synonym">Calamoichthys calabaricus</name>
    <dbReference type="NCBI Taxonomy" id="27687"/>
    <lineage>
        <taxon>Eukaryota</taxon>
        <taxon>Metazoa</taxon>
        <taxon>Chordata</taxon>
        <taxon>Craniata</taxon>
        <taxon>Vertebrata</taxon>
        <taxon>Euteleostomi</taxon>
        <taxon>Actinopterygii</taxon>
        <taxon>Polypteriformes</taxon>
        <taxon>Polypteridae</taxon>
        <taxon>Erpetoichthys</taxon>
    </lineage>
</organism>
<feature type="region of interest" description="Disordered" evidence="11">
    <location>
        <begin position="1"/>
        <end position="20"/>
    </location>
</feature>
<dbReference type="Pfam" id="PF16741">
    <property type="entry name" value="mRNA_decap_C"/>
    <property type="match status" value="1"/>
</dbReference>
<dbReference type="CDD" id="cd09804">
    <property type="entry name" value="Dcp1"/>
    <property type="match status" value="1"/>
</dbReference>
<evidence type="ECO:0000256" key="8">
    <source>
        <dbReference type="ARBA" id="ARBA00023242"/>
    </source>
</evidence>
<dbReference type="Gene3D" id="2.30.29.30">
    <property type="entry name" value="Pleckstrin-homology domain (PH domain)/Phosphotyrosine-binding domain (PTB)"/>
    <property type="match status" value="1"/>
</dbReference>
<dbReference type="GO" id="GO:0140933">
    <property type="term" value="F:5'-(N(7)-methylguanosine 5'-triphospho)-[mRNA] hydrolase activity"/>
    <property type="evidence" value="ECO:0007669"/>
    <property type="project" value="UniProtKB-EC"/>
</dbReference>
<feature type="compositionally biased region" description="Gly residues" evidence="11">
    <location>
        <begin position="1"/>
        <end position="12"/>
    </location>
</feature>
<evidence type="ECO:0000256" key="1">
    <source>
        <dbReference type="ARBA" id="ARBA00004123"/>
    </source>
</evidence>
<dbReference type="InterPro" id="IPR031953">
    <property type="entry name" value="mRNA_decap_C"/>
</dbReference>
<dbReference type="GeneID" id="114668572"/>
<evidence type="ECO:0000256" key="2">
    <source>
        <dbReference type="ARBA" id="ARBA00004496"/>
    </source>
</evidence>
<protein>
    <recommendedName>
        <fullName evidence="9">5'-(N(7)-methylguanosine 5'-triphospho)-[mRNA] hydrolase</fullName>
        <ecNumber evidence="9">3.6.1.62</ecNumber>
    </recommendedName>
</protein>
<accession>A0A8C4TN62</accession>
<dbReference type="OrthoDB" id="440673at2759"/>